<dbReference type="GO" id="GO:0005840">
    <property type="term" value="C:ribosome"/>
    <property type="evidence" value="ECO:0007669"/>
    <property type="project" value="UniProtKB-KW"/>
</dbReference>
<feature type="domain" description="Radical SAM core" evidence="9">
    <location>
        <begin position="173"/>
        <end position="417"/>
    </location>
</feature>
<keyword evidence="3 10" id="KW-0808">Transferase</keyword>
<dbReference type="AlphaFoldDB" id="A0A5C5YJY5"/>
<evidence type="ECO:0000313" key="11">
    <source>
        <dbReference type="Proteomes" id="UP000318053"/>
    </source>
</evidence>
<dbReference type="SFLD" id="SFLDG01082">
    <property type="entry name" value="B12-binding_domain_containing"/>
    <property type="match status" value="1"/>
</dbReference>
<dbReference type="Pfam" id="PF02310">
    <property type="entry name" value="B12-binding"/>
    <property type="match status" value="1"/>
</dbReference>
<comment type="caution">
    <text evidence="10">The sequence shown here is derived from an EMBL/GenBank/DDBJ whole genome shotgun (WGS) entry which is preliminary data.</text>
</comment>
<name>A0A5C5YJY5_9BACT</name>
<gene>
    <name evidence="10" type="primary">rimO_1</name>
    <name evidence="10" type="ORF">CA85_04990</name>
</gene>
<evidence type="ECO:0000256" key="2">
    <source>
        <dbReference type="ARBA" id="ARBA00022603"/>
    </source>
</evidence>
<dbReference type="Gene3D" id="3.40.50.280">
    <property type="entry name" value="Cobalamin-binding domain"/>
    <property type="match status" value="1"/>
</dbReference>
<dbReference type="InterPro" id="IPR006638">
    <property type="entry name" value="Elp3/MiaA/NifB-like_rSAM"/>
</dbReference>
<evidence type="ECO:0000256" key="4">
    <source>
        <dbReference type="ARBA" id="ARBA00022691"/>
    </source>
</evidence>
<dbReference type="InterPro" id="IPR007197">
    <property type="entry name" value="rSAM"/>
</dbReference>
<keyword evidence="11" id="KW-1185">Reference proteome</keyword>
<dbReference type="GO" id="GO:0031419">
    <property type="term" value="F:cobalamin binding"/>
    <property type="evidence" value="ECO:0007669"/>
    <property type="project" value="InterPro"/>
</dbReference>
<proteinExistence type="predicted"/>
<dbReference type="SFLD" id="SFLDS00029">
    <property type="entry name" value="Radical_SAM"/>
    <property type="match status" value="1"/>
</dbReference>
<dbReference type="PANTHER" id="PTHR43409">
    <property type="entry name" value="ANAEROBIC MAGNESIUM-PROTOPORPHYRIN IX MONOMETHYL ESTER CYCLASE-RELATED"/>
    <property type="match status" value="1"/>
</dbReference>
<dbReference type="GO" id="GO:0005829">
    <property type="term" value="C:cytosol"/>
    <property type="evidence" value="ECO:0007669"/>
    <property type="project" value="TreeGrafter"/>
</dbReference>
<evidence type="ECO:0000313" key="10">
    <source>
        <dbReference type="EMBL" id="TWT75210.1"/>
    </source>
</evidence>
<dbReference type="InterPro" id="IPR023404">
    <property type="entry name" value="rSAM_horseshoe"/>
</dbReference>
<evidence type="ECO:0000256" key="1">
    <source>
        <dbReference type="ARBA" id="ARBA00001966"/>
    </source>
</evidence>
<dbReference type="InterPro" id="IPR058240">
    <property type="entry name" value="rSAM_sf"/>
</dbReference>
<protein>
    <submittedName>
        <fullName evidence="10">Ribosomal protein S12 methylthiotransferase RimO</fullName>
    </submittedName>
</protein>
<evidence type="ECO:0000256" key="5">
    <source>
        <dbReference type="ARBA" id="ARBA00022723"/>
    </source>
</evidence>
<dbReference type="SMART" id="SM00729">
    <property type="entry name" value="Elp3"/>
    <property type="match status" value="1"/>
</dbReference>
<keyword evidence="10" id="KW-0687">Ribonucleoprotein</keyword>
<dbReference type="InterPro" id="IPR051198">
    <property type="entry name" value="BchE-like"/>
</dbReference>
<evidence type="ECO:0000256" key="3">
    <source>
        <dbReference type="ARBA" id="ARBA00022679"/>
    </source>
</evidence>
<dbReference type="Gene3D" id="3.80.30.20">
    <property type="entry name" value="tm_1862 like domain"/>
    <property type="match status" value="1"/>
</dbReference>
<evidence type="ECO:0000259" key="9">
    <source>
        <dbReference type="PROSITE" id="PS51918"/>
    </source>
</evidence>
<dbReference type="GO" id="GO:0016740">
    <property type="term" value="F:transferase activity"/>
    <property type="evidence" value="ECO:0007669"/>
    <property type="project" value="UniProtKB-KW"/>
</dbReference>
<dbReference type="PROSITE" id="PS51332">
    <property type="entry name" value="B12_BINDING"/>
    <property type="match status" value="1"/>
</dbReference>
<dbReference type="EMBL" id="SJPK01000001">
    <property type="protein sequence ID" value="TWT75210.1"/>
    <property type="molecule type" value="Genomic_DNA"/>
</dbReference>
<keyword evidence="2" id="KW-0489">Methyltransferase</keyword>
<comment type="cofactor">
    <cofactor evidence="1">
        <name>[4Fe-4S] cluster</name>
        <dbReference type="ChEBI" id="CHEBI:49883"/>
    </cofactor>
</comment>
<dbReference type="CDD" id="cd02068">
    <property type="entry name" value="radical_SAM_B12_BD"/>
    <property type="match status" value="1"/>
</dbReference>
<dbReference type="InterPro" id="IPR034466">
    <property type="entry name" value="Methyltransferase_Class_B"/>
</dbReference>
<dbReference type="Proteomes" id="UP000318053">
    <property type="component" value="Unassembled WGS sequence"/>
</dbReference>
<keyword evidence="4" id="KW-0949">S-adenosyl-L-methionine</keyword>
<keyword evidence="7" id="KW-0411">Iron-sulfur</keyword>
<dbReference type="GO" id="GO:0046872">
    <property type="term" value="F:metal ion binding"/>
    <property type="evidence" value="ECO:0007669"/>
    <property type="project" value="UniProtKB-KW"/>
</dbReference>
<evidence type="ECO:0000259" key="8">
    <source>
        <dbReference type="PROSITE" id="PS51332"/>
    </source>
</evidence>
<dbReference type="PROSITE" id="PS51918">
    <property type="entry name" value="RADICAL_SAM"/>
    <property type="match status" value="1"/>
</dbReference>
<dbReference type="PANTHER" id="PTHR43409:SF7">
    <property type="entry name" value="BLL1977 PROTEIN"/>
    <property type="match status" value="1"/>
</dbReference>
<keyword evidence="10" id="KW-0689">Ribosomal protein</keyword>
<dbReference type="Pfam" id="PF04055">
    <property type="entry name" value="Radical_SAM"/>
    <property type="match status" value="1"/>
</dbReference>
<dbReference type="GO" id="GO:0051539">
    <property type="term" value="F:4 iron, 4 sulfur cluster binding"/>
    <property type="evidence" value="ECO:0007669"/>
    <property type="project" value="UniProtKB-KW"/>
</dbReference>
<evidence type="ECO:0000256" key="7">
    <source>
        <dbReference type="ARBA" id="ARBA00023014"/>
    </source>
</evidence>
<accession>A0A5C5YJY5</accession>
<feature type="domain" description="B12-binding" evidence="8">
    <location>
        <begin position="19"/>
        <end position="150"/>
    </location>
</feature>
<organism evidence="10 11">
    <name type="scientific">Allorhodopirellula solitaria</name>
    <dbReference type="NCBI Taxonomy" id="2527987"/>
    <lineage>
        <taxon>Bacteria</taxon>
        <taxon>Pseudomonadati</taxon>
        <taxon>Planctomycetota</taxon>
        <taxon>Planctomycetia</taxon>
        <taxon>Pirellulales</taxon>
        <taxon>Pirellulaceae</taxon>
        <taxon>Allorhodopirellula</taxon>
    </lineage>
</organism>
<keyword evidence="5" id="KW-0479">Metal-binding</keyword>
<dbReference type="InterPro" id="IPR006158">
    <property type="entry name" value="Cobalamin-bd"/>
</dbReference>
<reference evidence="10 11" key="1">
    <citation type="submission" date="2019-02" db="EMBL/GenBank/DDBJ databases">
        <title>Deep-cultivation of Planctomycetes and their phenomic and genomic characterization uncovers novel biology.</title>
        <authorList>
            <person name="Wiegand S."/>
            <person name="Jogler M."/>
            <person name="Boedeker C."/>
            <person name="Pinto D."/>
            <person name="Vollmers J."/>
            <person name="Rivas-Marin E."/>
            <person name="Kohn T."/>
            <person name="Peeters S.H."/>
            <person name="Heuer A."/>
            <person name="Rast P."/>
            <person name="Oberbeckmann S."/>
            <person name="Bunk B."/>
            <person name="Jeske O."/>
            <person name="Meyerdierks A."/>
            <person name="Storesund J.E."/>
            <person name="Kallscheuer N."/>
            <person name="Luecker S."/>
            <person name="Lage O.M."/>
            <person name="Pohl T."/>
            <person name="Merkel B.J."/>
            <person name="Hornburger P."/>
            <person name="Mueller R.-W."/>
            <person name="Bruemmer F."/>
            <person name="Labrenz M."/>
            <person name="Spormann A.M."/>
            <person name="Op Den Camp H."/>
            <person name="Overmann J."/>
            <person name="Amann R."/>
            <person name="Jetten M.S.M."/>
            <person name="Mascher T."/>
            <person name="Medema M.H."/>
            <person name="Devos D.P."/>
            <person name="Kaster A.-K."/>
            <person name="Ovreas L."/>
            <person name="Rohde M."/>
            <person name="Galperin M.Y."/>
            <person name="Jogler C."/>
        </authorList>
    </citation>
    <scope>NUCLEOTIDE SEQUENCE [LARGE SCALE GENOMIC DNA]</scope>
    <source>
        <strain evidence="10 11">CA85</strain>
    </source>
</reference>
<dbReference type="SUPFAM" id="SSF102114">
    <property type="entry name" value="Radical SAM enzymes"/>
    <property type="match status" value="1"/>
</dbReference>
<evidence type="ECO:0000256" key="6">
    <source>
        <dbReference type="ARBA" id="ARBA00023004"/>
    </source>
</evidence>
<sequence>MSGLRVGHSELLARGMSLPGLSRRASALSQLPPLGLLTIAATAPPDWQVSLVSDDGVGDESAIAAQIQSHQPDIVAFSCLTPAADRAARISELIRSQPSCRDQVVTVVGGLHATAAPDWCQTRFDVVTCGDGESTLPRVLADFAADRLQHRYRADGSYALAQSPTPRWELLGPEAPPRYTLQTMRGCPWACSFCAASRLLGPARTKSDQQIERELAAIARIRPRPWLELADDNTFASDRDHGPMLDALRRYGARWFTESDWRIALRPDLLRQIAASGCRQILIGLESSVFRYGGMGAKTADWQRMIDAVEAIQSAGIVVNACFIVGADGETPASIERLGDFLETAPMGEVQLTLQTPFPGTSLYDSLQANRRLLPGDFSCYTLFDVVYRPDQMTADELQNAFHELISRVFRDDAQQRRDLIQKSIRAIARRQ</sequence>
<dbReference type="SFLD" id="SFLDG01123">
    <property type="entry name" value="methyltransferase_(Class_B)"/>
    <property type="match status" value="1"/>
</dbReference>
<keyword evidence="6" id="KW-0408">Iron</keyword>
<dbReference type="OrthoDB" id="9801424at2"/>